<dbReference type="AlphaFoldDB" id="A0A1Y2F7Y6"/>
<name>A0A1Y2F7Y6_PROLT</name>
<feature type="transmembrane region" description="Helical" evidence="8">
    <location>
        <begin position="557"/>
        <end position="575"/>
    </location>
</feature>
<dbReference type="InterPro" id="IPR011701">
    <property type="entry name" value="MFS"/>
</dbReference>
<feature type="region of interest" description="Disordered" evidence="7">
    <location>
        <begin position="70"/>
        <end position="116"/>
    </location>
</feature>
<feature type="transmembrane region" description="Helical" evidence="8">
    <location>
        <begin position="294"/>
        <end position="314"/>
    </location>
</feature>
<evidence type="ECO:0000256" key="2">
    <source>
        <dbReference type="ARBA" id="ARBA00022448"/>
    </source>
</evidence>
<keyword evidence="4 8" id="KW-1133">Transmembrane helix</keyword>
<keyword evidence="2" id="KW-0813">Transport</keyword>
<dbReference type="PANTHER" id="PTHR43791">
    <property type="entry name" value="PERMEASE-RELATED"/>
    <property type="match status" value="1"/>
</dbReference>
<feature type="compositionally biased region" description="Polar residues" evidence="7">
    <location>
        <begin position="70"/>
        <end position="100"/>
    </location>
</feature>
<proteinExistence type="inferred from homology"/>
<dbReference type="Gene3D" id="1.20.1250.20">
    <property type="entry name" value="MFS general substrate transporter like domains"/>
    <property type="match status" value="1"/>
</dbReference>
<dbReference type="SUPFAM" id="SSF103473">
    <property type="entry name" value="MFS general substrate transporter"/>
    <property type="match status" value="1"/>
</dbReference>
<dbReference type="GO" id="GO:0022857">
    <property type="term" value="F:transmembrane transporter activity"/>
    <property type="evidence" value="ECO:0007669"/>
    <property type="project" value="InterPro"/>
</dbReference>
<keyword evidence="10" id="KW-1185">Reference proteome</keyword>
<feature type="transmembrane region" description="Helical" evidence="8">
    <location>
        <begin position="378"/>
        <end position="399"/>
    </location>
</feature>
<reference evidence="9 10" key="1">
    <citation type="submission" date="2016-07" db="EMBL/GenBank/DDBJ databases">
        <title>Pervasive Adenine N6-methylation of Active Genes in Fungi.</title>
        <authorList>
            <consortium name="DOE Joint Genome Institute"/>
            <person name="Mondo S.J."/>
            <person name="Dannebaum R.O."/>
            <person name="Kuo R.C."/>
            <person name="Labutti K."/>
            <person name="Haridas S."/>
            <person name="Kuo A."/>
            <person name="Salamov A."/>
            <person name="Ahrendt S.R."/>
            <person name="Lipzen A."/>
            <person name="Sullivan W."/>
            <person name="Andreopoulos W.B."/>
            <person name="Clum A."/>
            <person name="Lindquist E."/>
            <person name="Daum C."/>
            <person name="Ramamoorthy G.K."/>
            <person name="Gryganskyi A."/>
            <person name="Culley D."/>
            <person name="Magnuson J.K."/>
            <person name="James T.Y."/>
            <person name="O'Malley M.A."/>
            <person name="Stajich J.E."/>
            <person name="Spatafora J.W."/>
            <person name="Visel A."/>
            <person name="Grigoriev I.V."/>
        </authorList>
    </citation>
    <scope>NUCLEOTIDE SEQUENCE [LARGE SCALE GENOMIC DNA]</scope>
    <source>
        <strain evidence="9 10">12-1054</strain>
    </source>
</reference>
<evidence type="ECO:0000256" key="3">
    <source>
        <dbReference type="ARBA" id="ARBA00022692"/>
    </source>
</evidence>
<feature type="transmembrane region" description="Helical" evidence="8">
    <location>
        <begin position="411"/>
        <end position="428"/>
    </location>
</feature>
<dbReference type="GO" id="GO:0016020">
    <property type="term" value="C:membrane"/>
    <property type="evidence" value="ECO:0007669"/>
    <property type="project" value="UniProtKB-SubCell"/>
</dbReference>
<feature type="transmembrane region" description="Helical" evidence="8">
    <location>
        <begin position="526"/>
        <end position="545"/>
    </location>
</feature>
<dbReference type="Proteomes" id="UP000193685">
    <property type="component" value="Unassembled WGS sequence"/>
</dbReference>
<evidence type="ECO:0000256" key="7">
    <source>
        <dbReference type="SAM" id="MobiDB-lite"/>
    </source>
</evidence>
<feature type="compositionally biased region" description="Basic and acidic residues" evidence="7">
    <location>
        <begin position="104"/>
        <end position="116"/>
    </location>
</feature>
<organism evidence="9 10">
    <name type="scientific">Protomyces lactucae-debilis</name>
    <dbReference type="NCBI Taxonomy" id="2754530"/>
    <lineage>
        <taxon>Eukaryota</taxon>
        <taxon>Fungi</taxon>
        <taxon>Dikarya</taxon>
        <taxon>Ascomycota</taxon>
        <taxon>Taphrinomycotina</taxon>
        <taxon>Taphrinomycetes</taxon>
        <taxon>Taphrinales</taxon>
        <taxon>Protomycetaceae</taxon>
        <taxon>Protomyces</taxon>
    </lineage>
</organism>
<dbReference type="EMBL" id="MCFI01000014">
    <property type="protein sequence ID" value="ORY79973.1"/>
    <property type="molecule type" value="Genomic_DNA"/>
</dbReference>
<protein>
    <submittedName>
        <fullName evidence="9">Major facilitator superfamily domain-containing protein</fullName>
    </submittedName>
</protein>
<feature type="transmembrane region" description="Helical" evidence="8">
    <location>
        <begin position="260"/>
        <end position="282"/>
    </location>
</feature>
<evidence type="ECO:0000256" key="1">
    <source>
        <dbReference type="ARBA" id="ARBA00004141"/>
    </source>
</evidence>
<dbReference type="InterPro" id="IPR036259">
    <property type="entry name" value="MFS_trans_sf"/>
</dbReference>
<dbReference type="RefSeq" id="XP_040724107.1">
    <property type="nucleotide sequence ID" value="XM_040869689.1"/>
</dbReference>
<accession>A0A1Y2F7Y6</accession>
<feature type="transmembrane region" description="Helical" evidence="8">
    <location>
        <begin position="194"/>
        <end position="215"/>
    </location>
</feature>
<evidence type="ECO:0000313" key="10">
    <source>
        <dbReference type="Proteomes" id="UP000193685"/>
    </source>
</evidence>
<gene>
    <name evidence="9" type="ORF">BCR37DRAFT_381402</name>
</gene>
<feature type="transmembrane region" description="Helical" evidence="8">
    <location>
        <begin position="221"/>
        <end position="248"/>
    </location>
</feature>
<comment type="subcellular location">
    <subcellularLocation>
        <location evidence="1">Membrane</location>
        <topology evidence="1">Multi-pass membrane protein</topology>
    </subcellularLocation>
</comment>
<keyword evidence="3 8" id="KW-0812">Transmembrane</keyword>
<dbReference type="Pfam" id="PF07690">
    <property type="entry name" value="MFS_1"/>
    <property type="match status" value="1"/>
</dbReference>
<feature type="transmembrane region" description="Helical" evidence="8">
    <location>
        <begin position="494"/>
        <end position="514"/>
    </location>
</feature>
<comment type="caution">
    <text evidence="9">The sequence shown here is derived from an EMBL/GenBank/DDBJ whole genome shotgun (WGS) entry which is preliminary data.</text>
</comment>
<comment type="similarity">
    <text evidence="6">Belongs to the major facilitator superfamily. Allantoate permease family.</text>
</comment>
<dbReference type="OrthoDB" id="2985014at2759"/>
<sequence>MERLRQVPTFRSGQSVNIANGNDYPIETLEECRNATLHEAQEPRVSPRQRVHTTQLSAVLDSIRGSVLTANESRPQTAESSSSAPQPVTLPPLQSSSTSIAEDEVSKAKRAAHDAADDERHLRHCDRLLLAPLFVIALLHGFDKNVSHAKTMKMDISLGISSTQWSILLIACYLGFIIGTVVVVIYVRAQGKRLLAILTTLTIMMGTVTSLIASSSQFNYAWLWITAIRFLQGLFEAGFNAMMATYLLQFYTAAQLAPRMLLFFLAPAGASGLGALYAYAMIHIRGAMIDNWQAFYLGEGLLTVFCGIAAWFWLPSDWANASWHRALADAQEESKELDAELGLESPLQRTTTLQFIDEGFDLRQLKCLIRSVPGRSWMLADISLGLTTALILLYLPQFIEKLGFSSPHANLMTVFPYIGALAVLLVSLKLAPGTDQARAWLLMCIFALQAVGFLIYYIVMLQLGRQTATASVTSPNLERTSSASDKDLSTGFKVLGYLSLFLAASGVGTSNVLAAKLYGLRIDDHALRLVVNTVGVALINVAGGIASWAPSTGKQEAFGLAFAAFGFLVTSWSLADDYFIQRKNRNANDEKDGRN</sequence>
<evidence type="ECO:0000313" key="9">
    <source>
        <dbReference type="EMBL" id="ORY79973.1"/>
    </source>
</evidence>
<dbReference type="GeneID" id="63786288"/>
<feature type="transmembrane region" description="Helical" evidence="8">
    <location>
        <begin position="440"/>
        <end position="459"/>
    </location>
</feature>
<keyword evidence="5 8" id="KW-0472">Membrane</keyword>
<evidence type="ECO:0000256" key="6">
    <source>
        <dbReference type="ARBA" id="ARBA00037968"/>
    </source>
</evidence>
<evidence type="ECO:0000256" key="8">
    <source>
        <dbReference type="SAM" id="Phobius"/>
    </source>
</evidence>
<dbReference type="PANTHER" id="PTHR43791:SF50">
    <property type="entry name" value="TRANSPORTER, PUTATIVE (AFU_ORTHOLOGUE AFUA_2G00840)-RELATED"/>
    <property type="match status" value="1"/>
</dbReference>
<evidence type="ECO:0000256" key="4">
    <source>
        <dbReference type="ARBA" id="ARBA00022989"/>
    </source>
</evidence>
<evidence type="ECO:0000256" key="5">
    <source>
        <dbReference type="ARBA" id="ARBA00023136"/>
    </source>
</evidence>
<dbReference type="STRING" id="56484.A0A1Y2F7Y6"/>
<feature type="transmembrane region" description="Helical" evidence="8">
    <location>
        <begin position="166"/>
        <end position="187"/>
    </location>
</feature>